<gene>
    <name evidence="1" type="ORF">FIBSPDRAFT_869139</name>
</gene>
<reference evidence="1 2" key="1">
    <citation type="journal article" date="2016" name="Mol. Biol. Evol.">
        <title>Comparative Genomics of Early-Diverging Mushroom-Forming Fungi Provides Insights into the Origins of Lignocellulose Decay Capabilities.</title>
        <authorList>
            <person name="Nagy L.G."/>
            <person name="Riley R."/>
            <person name="Tritt A."/>
            <person name="Adam C."/>
            <person name="Daum C."/>
            <person name="Floudas D."/>
            <person name="Sun H."/>
            <person name="Yadav J.S."/>
            <person name="Pangilinan J."/>
            <person name="Larsson K.H."/>
            <person name="Matsuura K."/>
            <person name="Barry K."/>
            <person name="Labutti K."/>
            <person name="Kuo R."/>
            <person name="Ohm R.A."/>
            <person name="Bhattacharya S.S."/>
            <person name="Shirouzu T."/>
            <person name="Yoshinaga Y."/>
            <person name="Martin F.M."/>
            <person name="Grigoriev I.V."/>
            <person name="Hibbett D.S."/>
        </authorList>
    </citation>
    <scope>NUCLEOTIDE SEQUENCE [LARGE SCALE GENOMIC DNA]</scope>
    <source>
        <strain evidence="1 2">CBS 109695</strain>
    </source>
</reference>
<protein>
    <submittedName>
        <fullName evidence="1">Uncharacterized protein</fullName>
    </submittedName>
</protein>
<dbReference type="AlphaFoldDB" id="A0A166CGN3"/>
<name>A0A166CGN3_9AGAM</name>
<feature type="non-terminal residue" evidence="1">
    <location>
        <position position="1"/>
    </location>
</feature>
<keyword evidence="2" id="KW-1185">Reference proteome</keyword>
<organism evidence="1 2">
    <name type="scientific">Athelia psychrophila</name>
    <dbReference type="NCBI Taxonomy" id="1759441"/>
    <lineage>
        <taxon>Eukaryota</taxon>
        <taxon>Fungi</taxon>
        <taxon>Dikarya</taxon>
        <taxon>Basidiomycota</taxon>
        <taxon>Agaricomycotina</taxon>
        <taxon>Agaricomycetes</taxon>
        <taxon>Agaricomycetidae</taxon>
        <taxon>Atheliales</taxon>
        <taxon>Atheliaceae</taxon>
        <taxon>Athelia</taxon>
    </lineage>
</organism>
<evidence type="ECO:0000313" key="2">
    <source>
        <dbReference type="Proteomes" id="UP000076532"/>
    </source>
</evidence>
<dbReference type="EMBL" id="KV417630">
    <property type="protein sequence ID" value="KZP13638.1"/>
    <property type="molecule type" value="Genomic_DNA"/>
</dbReference>
<sequence>MSDYYTSNTRDSAEVNNVGRDQYNLSTGDIIYHVTHNHNYYPIRVPCNHACEPFLQTWHLLRQDAMGAQKSIDWNMVATRGKTRLATL</sequence>
<accession>A0A166CGN3</accession>
<proteinExistence type="predicted"/>
<dbReference type="Proteomes" id="UP000076532">
    <property type="component" value="Unassembled WGS sequence"/>
</dbReference>
<evidence type="ECO:0000313" key="1">
    <source>
        <dbReference type="EMBL" id="KZP13638.1"/>
    </source>
</evidence>